<dbReference type="EC" id="2.7.13.3" evidence="3"/>
<feature type="transmembrane region" description="Helical" evidence="14">
    <location>
        <begin position="40"/>
        <end position="58"/>
    </location>
</feature>
<evidence type="ECO:0000256" key="5">
    <source>
        <dbReference type="ARBA" id="ARBA00022553"/>
    </source>
</evidence>
<dbReference type="InterPro" id="IPR036097">
    <property type="entry name" value="HisK_dim/P_sf"/>
</dbReference>
<dbReference type="GO" id="GO:0000155">
    <property type="term" value="F:phosphorelay sensor kinase activity"/>
    <property type="evidence" value="ECO:0007669"/>
    <property type="project" value="InterPro"/>
</dbReference>
<feature type="transmembrane region" description="Helical" evidence="14">
    <location>
        <begin position="320"/>
        <end position="342"/>
    </location>
</feature>
<proteinExistence type="predicted"/>
<dbReference type="InterPro" id="IPR005467">
    <property type="entry name" value="His_kinase_dom"/>
</dbReference>
<dbReference type="SMART" id="SM00388">
    <property type="entry name" value="HisKA"/>
    <property type="match status" value="1"/>
</dbReference>
<evidence type="ECO:0000256" key="1">
    <source>
        <dbReference type="ARBA" id="ARBA00000085"/>
    </source>
</evidence>
<evidence type="ECO:0000256" key="3">
    <source>
        <dbReference type="ARBA" id="ARBA00012438"/>
    </source>
</evidence>
<accession>A0A174H4C3</accession>
<evidence type="ECO:0000259" key="15">
    <source>
        <dbReference type="PROSITE" id="PS50109"/>
    </source>
</evidence>
<feature type="domain" description="Histidine kinase" evidence="15">
    <location>
        <begin position="561"/>
        <end position="772"/>
    </location>
</feature>
<evidence type="ECO:0000256" key="4">
    <source>
        <dbReference type="ARBA" id="ARBA00022475"/>
    </source>
</evidence>
<name>A0A174H4C3_9CLOT</name>
<keyword evidence="5" id="KW-0597">Phosphoprotein</keyword>
<dbReference type="InterPro" id="IPR003660">
    <property type="entry name" value="HAMP_dom"/>
</dbReference>
<evidence type="ECO:0000256" key="6">
    <source>
        <dbReference type="ARBA" id="ARBA00022679"/>
    </source>
</evidence>
<dbReference type="PANTHER" id="PTHR45528">
    <property type="entry name" value="SENSOR HISTIDINE KINASE CPXA"/>
    <property type="match status" value="1"/>
</dbReference>
<evidence type="ECO:0000256" key="7">
    <source>
        <dbReference type="ARBA" id="ARBA00022692"/>
    </source>
</evidence>
<dbReference type="PROSITE" id="PS50109">
    <property type="entry name" value="HIS_KIN"/>
    <property type="match status" value="1"/>
</dbReference>
<feature type="transmembrane region" description="Helical" evidence="14">
    <location>
        <begin position="396"/>
        <end position="417"/>
    </location>
</feature>
<dbReference type="SMART" id="SM00387">
    <property type="entry name" value="HATPase_c"/>
    <property type="match status" value="1"/>
</dbReference>
<evidence type="ECO:0000256" key="2">
    <source>
        <dbReference type="ARBA" id="ARBA00004651"/>
    </source>
</evidence>
<dbReference type="Pfam" id="PF02518">
    <property type="entry name" value="HATPase_c"/>
    <property type="match status" value="1"/>
</dbReference>
<evidence type="ECO:0000256" key="9">
    <source>
        <dbReference type="ARBA" id="ARBA00022777"/>
    </source>
</evidence>
<keyword evidence="10" id="KW-0067">ATP-binding</keyword>
<evidence type="ECO:0000256" key="10">
    <source>
        <dbReference type="ARBA" id="ARBA00022840"/>
    </source>
</evidence>
<dbReference type="GO" id="GO:0005524">
    <property type="term" value="F:ATP binding"/>
    <property type="evidence" value="ECO:0007669"/>
    <property type="project" value="UniProtKB-KW"/>
</dbReference>
<protein>
    <recommendedName>
        <fullName evidence="3">histidine kinase</fullName>
        <ecNumber evidence="3">2.7.13.3</ecNumber>
    </recommendedName>
</protein>
<dbReference type="OrthoDB" id="9792991at2"/>
<dbReference type="CDD" id="cd00082">
    <property type="entry name" value="HisKA"/>
    <property type="match status" value="1"/>
</dbReference>
<dbReference type="SUPFAM" id="SSF55874">
    <property type="entry name" value="ATPase domain of HSP90 chaperone/DNA topoisomerase II/histidine kinase"/>
    <property type="match status" value="1"/>
</dbReference>
<comment type="catalytic activity">
    <reaction evidence="1">
        <text>ATP + protein L-histidine = ADP + protein N-phospho-L-histidine.</text>
        <dbReference type="EC" id="2.7.13.3"/>
    </reaction>
</comment>
<keyword evidence="4" id="KW-1003">Cell membrane</keyword>
<keyword evidence="12" id="KW-0902">Two-component regulatory system</keyword>
<evidence type="ECO:0000313" key="18">
    <source>
        <dbReference type="Proteomes" id="UP000095558"/>
    </source>
</evidence>
<dbReference type="Pfam" id="PF00512">
    <property type="entry name" value="HisKA"/>
    <property type="match status" value="1"/>
</dbReference>
<dbReference type="InterPro" id="IPR003594">
    <property type="entry name" value="HATPase_dom"/>
</dbReference>
<dbReference type="Gene3D" id="3.30.565.10">
    <property type="entry name" value="Histidine kinase-like ATPase, C-terminal domain"/>
    <property type="match status" value="1"/>
</dbReference>
<feature type="transmembrane region" description="Helical" evidence="14">
    <location>
        <begin position="447"/>
        <end position="467"/>
    </location>
</feature>
<dbReference type="Proteomes" id="UP000095558">
    <property type="component" value="Unassembled WGS sequence"/>
</dbReference>
<dbReference type="InterPro" id="IPR003661">
    <property type="entry name" value="HisK_dim/P_dom"/>
</dbReference>
<dbReference type="EMBL" id="CYZV01000041">
    <property type="protein sequence ID" value="CUO69744.1"/>
    <property type="molecule type" value="Genomic_DNA"/>
</dbReference>
<gene>
    <name evidence="17" type="primary">tcrY_2</name>
    <name evidence="17" type="ORF">ERS852470_03094</name>
</gene>
<dbReference type="GO" id="GO:0005886">
    <property type="term" value="C:plasma membrane"/>
    <property type="evidence" value="ECO:0007669"/>
    <property type="project" value="UniProtKB-SubCell"/>
</dbReference>
<dbReference type="InterPro" id="IPR036890">
    <property type="entry name" value="HATPase_C_sf"/>
</dbReference>
<dbReference type="SUPFAM" id="SSF47384">
    <property type="entry name" value="Homodimeric domain of signal transducing histidine kinase"/>
    <property type="match status" value="1"/>
</dbReference>
<keyword evidence="11 14" id="KW-1133">Transmembrane helix</keyword>
<keyword evidence="7 14" id="KW-0812">Transmembrane</keyword>
<dbReference type="AlphaFoldDB" id="A0A174H4C3"/>
<comment type="subcellular location">
    <subcellularLocation>
        <location evidence="2">Cell membrane</location>
        <topology evidence="2">Multi-pass membrane protein</topology>
    </subcellularLocation>
</comment>
<dbReference type="CDD" id="cd06225">
    <property type="entry name" value="HAMP"/>
    <property type="match status" value="1"/>
</dbReference>
<evidence type="ECO:0000256" key="12">
    <source>
        <dbReference type="ARBA" id="ARBA00023012"/>
    </source>
</evidence>
<evidence type="ECO:0000256" key="8">
    <source>
        <dbReference type="ARBA" id="ARBA00022741"/>
    </source>
</evidence>
<feature type="transmembrane region" description="Helical" evidence="14">
    <location>
        <begin position="363"/>
        <end position="384"/>
    </location>
</feature>
<keyword evidence="9 17" id="KW-0418">Kinase</keyword>
<evidence type="ECO:0000256" key="11">
    <source>
        <dbReference type="ARBA" id="ARBA00022989"/>
    </source>
</evidence>
<evidence type="ECO:0000256" key="14">
    <source>
        <dbReference type="SAM" id="Phobius"/>
    </source>
</evidence>
<evidence type="ECO:0000259" key="16">
    <source>
        <dbReference type="PROSITE" id="PS50885"/>
    </source>
</evidence>
<keyword evidence="8" id="KW-0547">Nucleotide-binding</keyword>
<evidence type="ECO:0000256" key="13">
    <source>
        <dbReference type="ARBA" id="ARBA00023136"/>
    </source>
</evidence>
<dbReference type="InterPro" id="IPR050398">
    <property type="entry name" value="HssS/ArlS-like"/>
</dbReference>
<dbReference type="PROSITE" id="PS50885">
    <property type="entry name" value="HAMP"/>
    <property type="match status" value="1"/>
</dbReference>
<dbReference type="PANTHER" id="PTHR45528:SF1">
    <property type="entry name" value="SENSOR HISTIDINE KINASE CPXA"/>
    <property type="match status" value="1"/>
</dbReference>
<reference evidence="17 18" key="1">
    <citation type="submission" date="2015-09" db="EMBL/GenBank/DDBJ databases">
        <authorList>
            <consortium name="Pathogen Informatics"/>
        </authorList>
    </citation>
    <scope>NUCLEOTIDE SEQUENCE [LARGE SCALE GENOMIC DNA]</scope>
    <source>
        <strain evidence="17 18">2789STDY5834855</strain>
    </source>
</reference>
<sequence length="772" mass="89036">MDIKSKNTSKENINEEEIIVSDKKIKNNKRNILSSNNSKYIIYILTVISLACTFLLGIEIKDNLGYVIPERVYLQTQVANDINDYTSLVEDYSLYYKSASYAKDKDNITQNDIDICKAELLDKANNEYDNYRTSKYNDDSFNSLTYEQQEKILEEQREKIDEKYTLSDEEMNEYILNRKSNSASNLNNKIKSYVNLNFRAYDKLNDVWIGGSEIDSTEIIENGRYFKEINIDYNGNIIEKIYVNGKEIDKNNILGKFIDNYSYSTRFSNYSYENTSIAQLKYDYSEKHNITLYIWMPKELKSGDVVSESFKGVQHNVTSFYLSCITFVIFLVLTIFCLLYLAKYKVKVALIEKIINKVKGYPIEYKIGVGIIGWIIWNIGPHIYYNSNNYIRRLNLSSIIWVSIVVVIYYLLVRVIIVSYNEGTLLKNNITIKVWNYLSDVMNRGSIIRTFLIMTALYVAMGLVLFFLSAMLYIWPIGIIAGIILTIVYIIIFIKDLVYLDKIMVGSKAAAEGKLNYKIDEKGRGHLRELAHDINNMRDGLKKSVENEMKSENMKTELITNVSHDLKTPLTSIINYIDLLKRENIQPETAMDYVNILDKKSQRLKVLIEDLFEASKAASGAMELNIAKIDIGQLLKQALGENDERFKDSNLNVKLNVPEEKIFINGDGKRLYRVFENLISNIVKYSLSNTRVYIDMYKEEKEVIIVMRNISAYELSFDTNEITNRFKRGDSSRSTEGSGLGLAIAKSIVELHGGSFNIEVDGDLFKSIIRLK</sequence>
<organism evidence="17 18">
    <name type="scientific">Clostridium disporicum</name>
    <dbReference type="NCBI Taxonomy" id="84024"/>
    <lineage>
        <taxon>Bacteria</taxon>
        <taxon>Bacillati</taxon>
        <taxon>Bacillota</taxon>
        <taxon>Clostridia</taxon>
        <taxon>Eubacteriales</taxon>
        <taxon>Clostridiaceae</taxon>
        <taxon>Clostridium</taxon>
    </lineage>
</organism>
<dbReference type="RefSeq" id="WP_055277735.1">
    <property type="nucleotide sequence ID" value="NZ_CYZV01000041.1"/>
</dbReference>
<evidence type="ECO:0000313" key="17">
    <source>
        <dbReference type="EMBL" id="CUO69744.1"/>
    </source>
</evidence>
<dbReference type="Gene3D" id="1.10.287.130">
    <property type="match status" value="1"/>
</dbReference>
<feature type="transmembrane region" description="Helical" evidence="14">
    <location>
        <begin position="473"/>
        <end position="494"/>
    </location>
</feature>
<keyword evidence="13 14" id="KW-0472">Membrane</keyword>
<keyword evidence="6 17" id="KW-0808">Transferase</keyword>
<dbReference type="FunFam" id="1.10.287.130:FF:000001">
    <property type="entry name" value="Two-component sensor histidine kinase"/>
    <property type="match status" value="1"/>
</dbReference>
<feature type="domain" description="HAMP" evidence="16">
    <location>
        <begin position="500"/>
        <end position="546"/>
    </location>
</feature>